<feature type="transmembrane region" description="Helical" evidence="9">
    <location>
        <begin position="23"/>
        <end position="47"/>
    </location>
</feature>
<evidence type="ECO:0000256" key="9">
    <source>
        <dbReference type="SAM" id="Phobius"/>
    </source>
</evidence>
<dbReference type="InterPro" id="IPR011701">
    <property type="entry name" value="MFS"/>
</dbReference>
<feature type="transmembrane region" description="Helical" evidence="9">
    <location>
        <begin position="309"/>
        <end position="327"/>
    </location>
</feature>
<evidence type="ECO:0000256" key="4">
    <source>
        <dbReference type="ARBA" id="ARBA00022475"/>
    </source>
</evidence>
<keyword evidence="7 9" id="KW-1133">Transmembrane helix</keyword>
<keyword evidence="6" id="KW-0769">Symport</keyword>
<comment type="subcellular location">
    <subcellularLocation>
        <location evidence="1">Cell membrane</location>
        <topology evidence="1">Multi-pass membrane protein</topology>
    </subcellularLocation>
</comment>
<feature type="transmembrane region" description="Helical" evidence="9">
    <location>
        <begin position="367"/>
        <end position="390"/>
    </location>
</feature>
<evidence type="ECO:0000256" key="8">
    <source>
        <dbReference type="ARBA" id="ARBA00023136"/>
    </source>
</evidence>
<gene>
    <name evidence="11" type="ORF">PDMSB3_1566</name>
</gene>
<dbReference type="PROSITE" id="PS50850">
    <property type="entry name" value="MFS"/>
    <property type="match status" value="1"/>
</dbReference>
<evidence type="ECO:0000313" key="11">
    <source>
        <dbReference type="EMBL" id="VVD32850.1"/>
    </source>
</evidence>
<dbReference type="GO" id="GO:0015293">
    <property type="term" value="F:symporter activity"/>
    <property type="evidence" value="ECO:0007669"/>
    <property type="project" value="UniProtKB-KW"/>
</dbReference>
<feature type="transmembrane region" description="Helical" evidence="9">
    <location>
        <begin position="194"/>
        <end position="213"/>
    </location>
</feature>
<evidence type="ECO:0000256" key="3">
    <source>
        <dbReference type="ARBA" id="ARBA00022448"/>
    </source>
</evidence>
<dbReference type="Gene3D" id="1.20.1250.20">
    <property type="entry name" value="MFS general substrate transporter like domains"/>
    <property type="match status" value="2"/>
</dbReference>
<dbReference type="InterPro" id="IPR005829">
    <property type="entry name" value="Sugar_transporter_CS"/>
</dbReference>
<feature type="transmembrane region" description="Helical" evidence="9">
    <location>
        <begin position="333"/>
        <end position="355"/>
    </location>
</feature>
<evidence type="ECO:0000256" key="2">
    <source>
        <dbReference type="ARBA" id="ARBA00008240"/>
    </source>
</evidence>
<dbReference type="PANTHER" id="PTHR43528:SF3">
    <property type="entry name" value="CITRATE-PROTON SYMPORTER"/>
    <property type="match status" value="1"/>
</dbReference>
<dbReference type="InterPro" id="IPR036259">
    <property type="entry name" value="MFS_trans_sf"/>
</dbReference>
<proteinExistence type="inferred from homology"/>
<evidence type="ECO:0000256" key="1">
    <source>
        <dbReference type="ARBA" id="ARBA00004651"/>
    </source>
</evidence>
<organism evidence="11 12">
    <name type="scientific">Paraburkholderia dioscoreae</name>
    <dbReference type="NCBI Taxonomy" id="2604047"/>
    <lineage>
        <taxon>Bacteria</taxon>
        <taxon>Pseudomonadati</taxon>
        <taxon>Pseudomonadota</taxon>
        <taxon>Betaproteobacteria</taxon>
        <taxon>Burkholderiales</taxon>
        <taxon>Burkholderiaceae</taxon>
        <taxon>Paraburkholderia</taxon>
    </lineage>
</organism>
<keyword evidence="5 9" id="KW-0812">Transmembrane</keyword>
<dbReference type="SUPFAM" id="SSF103473">
    <property type="entry name" value="MFS general substrate transporter"/>
    <property type="match status" value="1"/>
</dbReference>
<keyword evidence="8 9" id="KW-0472">Membrane</keyword>
<feature type="transmembrane region" description="Helical" evidence="9">
    <location>
        <begin position="94"/>
        <end position="112"/>
    </location>
</feature>
<dbReference type="InterPro" id="IPR020846">
    <property type="entry name" value="MFS_dom"/>
</dbReference>
<evidence type="ECO:0000256" key="7">
    <source>
        <dbReference type="ARBA" id="ARBA00022989"/>
    </source>
</evidence>
<keyword evidence="3" id="KW-0813">Transport</keyword>
<dbReference type="AlphaFoldDB" id="A0A5Q4ZTW3"/>
<feature type="transmembrane region" description="Helical" evidence="9">
    <location>
        <begin position="242"/>
        <end position="263"/>
    </location>
</feature>
<evidence type="ECO:0000256" key="6">
    <source>
        <dbReference type="ARBA" id="ARBA00022847"/>
    </source>
</evidence>
<dbReference type="EMBL" id="LR699554">
    <property type="protein sequence ID" value="VVD32850.1"/>
    <property type="molecule type" value="Genomic_DNA"/>
</dbReference>
<dbReference type="PANTHER" id="PTHR43528">
    <property type="entry name" value="ALPHA-KETOGLUTARATE PERMEASE"/>
    <property type="match status" value="1"/>
</dbReference>
<protein>
    <submittedName>
        <fullName evidence="11">Arabinose efflux permease family protein</fullName>
    </submittedName>
</protein>
<feature type="transmembrane region" description="Helical" evidence="9">
    <location>
        <begin position="59"/>
        <end position="82"/>
    </location>
</feature>
<dbReference type="KEGG" id="pdio:PDMSB3_1566.1"/>
<feature type="transmembrane region" description="Helical" evidence="9">
    <location>
        <begin position="118"/>
        <end position="138"/>
    </location>
</feature>
<evidence type="ECO:0000256" key="5">
    <source>
        <dbReference type="ARBA" id="ARBA00022692"/>
    </source>
</evidence>
<reference evidence="11 12" key="1">
    <citation type="submission" date="2019-08" db="EMBL/GenBank/DDBJ databases">
        <authorList>
            <person name="Herpell B J."/>
        </authorList>
    </citation>
    <scope>NUCLEOTIDE SEQUENCE [LARGE SCALE GENOMIC DNA]</scope>
    <source>
        <strain evidence="12">Msb3</strain>
    </source>
</reference>
<name>A0A5Q4ZTW3_9BURK</name>
<accession>A0A5Q4ZTW3</accession>
<dbReference type="Pfam" id="PF07690">
    <property type="entry name" value="MFS_1"/>
    <property type="match status" value="1"/>
</dbReference>
<keyword evidence="12" id="KW-1185">Reference proteome</keyword>
<dbReference type="Proteomes" id="UP000325811">
    <property type="component" value="Chromosome II"/>
</dbReference>
<feature type="transmembrane region" description="Helical" evidence="9">
    <location>
        <begin position="159"/>
        <end position="182"/>
    </location>
</feature>
<feature type="domain" description="Major facilitator superfamily (MFS) profile" evidence="10">
    <location>
        <begin position="22"/>
        <end position="426"/>
    </location>
</feature>
<keyword evidence="4" id="KW-1003">Cell membrane</keyword>
<evidence type="ECO:0000313" key="12">
    <source>
        <dbReference type="Proteomes" id="UP000325811"/>
    </source>
</evidence>
<dbReference type="RefSeq" id="WP_007177164.1">
    <property type="nucleotide sequence ID" value="NZ_LR699554.1"/>
</dbReference>
<feature type="transmembrane region" description="Helical" evidence="9">
    <location>
        <begin position="275"/>
        <end position="297"/>
    </location>
</feature>
<sequence>MQVPFDEGETVVRQSHKLEAGTLATIVLANALEFFDFFAYATFSAFIARAYFPQEAHKLGPLLTLGTFAAGFLSRPIGACFIGRYADRVGRKPALLLTSSLVTAGTLGVAIMPGYGVLGVYAPLLILLCRVAQGVAIGGEIGSSGALLLEHGDRARKGFYAGCLMAGQGLALIVAGGCGIALYQFLSPLQIEQWGWRLPFALASALIPVQIFLRRHIRETRLTADPGQAPYRDVFFRQRRDWAMAIVLIFGGTVPTYVATYTATFGVTGSRPTAFAAFVTTIAVGVVTFILSVFGGWLADRLGRLKIIVVSRVLTMVVVLPAFHLASVHNDSTTLLCVVALFAGLSALGGGPGIIAILEMFPVRGRVLAMSLVYATGVALFGGTAPLVVASFDFWTGGHLAGAWYIFCSSMITVLAIRFIGIRTFAR</sequence>
<dbReference type="GO" id="GO:0005886">
    <property type="term" value="C:plasma membrane"/>
    <property type="evidence" value="ECO:0007669"/>
    <property type="project" value="UniProtKB-SubCell"/>
</dbReference>
<comment type="similarity">
    <text evidence="2">Belongs to the major facilitator superfamily. Metabolite:H+ Symporter (MHS) family (TC 2.A.1.6) family.</text>
</comment>
<dbReference type="PROSITE" id="PS00216">
    <property type="entry name" value="SUGAR_TRANSPORT_1"/>
    <property type="match status" value="1"/>
</dbReference>
<evidence type="ECO:0000259" key="10">
    <source>
        <dbReference type="PROSITE" id="PS50850"/>
    </source>
</evidence>
<feature type="transmembrane region" description="Helical" evidence="9">
    <location>
        <begin position="402"/>
        <end position="421"/>
    </location>
</feature>
<dbReference type="InterPro" id="IPR051084">
    <property type="entry name" value="H+-coupled_symporters"/>
</dbReference>